<dbReference type="InterPro" id="IPR058982">
    <property type="entry name" value="Beta-barrel_AprE"/>
</dbReference>
<feature type="domain" description="AprE-like beta-barrel" evidence="3">
    <location>
        <begin position="278"/>
        <end position="364"/>
    </location>
</feature>
<organism evidence="4 5">
    <name type="scientific">Solitalea koreensis</name>
    <dbReference type="NCBI Taxonomy" id="543615"/>
    <lineage>
        <taxon>Bacteria</taxon>
        <taxon>Pseudomonadati</taxon>
        <taxon>Bacteroidota</taxon>
        <taxon>Sphingobacteriia</taxon>
        <taxon>Sphingobacteriales</taxon>
        <taxon>Sphingobacteriaceae</taxon>
        <taxon>Solitalea</taxon>
    </lineage>
</organism>
<accession>A0A521CS69</accession>
<dbReference type="EMBL" id="FXSZ01000004">
    <property type="protein sequence ID" value="SMO62317.1"/>
    <property type="molecule type" value="Genomic_DNA"/>
</dbReference>
<evidence type="ECO:0000256" key="2">
    <source>
        <dbReference type="SAM" id="Phobius"/>
    </source>
</evidence>
<proteinExistence type="predicted"/>
<keyword evidence="5" id="KW-1185">Reference proteome</keyword>
<feature type="transmembrane region" description="Helical" evidence="2">
    <location>
        <begin position="28"/>
        <end position="47"/>
    </location>
</feature>
<sequence>MTKLIFPIEIVENSVEQHFLQHDSTTKAIYQIVLLFLAGVIASLWFIKVDINVRSTGILKPIIDRTEIRVPVSGKVNEFFAKENIPIKAGQVLLSIRTDLLEQQSVSVDEQIIELRGRMEDLEKLVQVSKSRNLQSPVLFRTSLYLQQYSLFKQQVMDADALYKNSKRTYDRYKYLSDNKAITAAEFEKYEFELQNAQNAVQLLYETQNAQCQTELTNLRRQFQDLNAKQKMFNKEKELYVVKAPMNGTIQQLKGLQSGSFITSGDVIAQISPDTTVMAEVFLLSKDVGLLKVGTPVRLQVDAFNYNEWGEVSGKVAEISNDVIIGDTQQPYFKVKCLLNAEQLKLKNGYIAKLKKGMTLQARFYITRQTLFQLLYHTMDDWLNPSRA</sequence>
<evidence type="ECO:0000313" key="5">
    <source>
        <dbReference type="Proteomes" id="UP000315971"/>
    </source>
</evidence>
<reference evidence="4 5" key="1">
    <citation type="submission" date="2017-05" db="EMBL/GenBank/DDBJ databases">
        <authorList>
            <person name="Varghese N."/>
            <person name="Submissions S."/>
        </authorList>
    </citation>
    <scope>NUCLEOTIDE SEQUENCE [LARGE SCALE GENOMIC DNA]</scope>
    <source>
        <strain evidence="4 5">DSM 21342</strain>
    </source>
</reference>
<dbReference type="PRINTS" id="PR01490">
    <property type="entry name" value="RTXTOXIND"/>
</dbReference>
<dbReference type="PANTHER" id="PTHR30386">
    <property type="entry name" value="MEMBRANE FUSION SUBUNIT OF EMRAB-TOLC MULTIDRUG EFFLUX PUMP"/>
    <property type="match status" value="1"/>
</dbReference>
<dbReference type="OrthoDB" id="594147at2"/>
<dbReference type="InterPro" id="IPR050739">
    <property type="entry name" value="MFP"/>
</dbReference>
<keyword evidence="1" id="KW-0175">Coiled coil</keyword>
<dbReference type="AlphaFoldDB" id="A0A521CS69"/>
<dbReference type="PANTHER" id="PTHR30386:SF28">
    <property type="entry name" value="EXPORTED PROTEIN"/>
    <property type="match status" value="1"/>
</dbReference>
<evidence type="ECO:0000259" key="3">
    <source>
        <dbReference type="Pfam" id="PF26002"/>
    </source>
</evidence>
<evidence type="ECO:0000313" key="4">
    <source>
        <dbReference type="EMBL" id="SMO62317.1"/>
    </source>
</evidence>
<dbReference type="RefSeq" id="WP_142603399.1">
    <property type="nucleotide sequence ID" value="NZ_FXSZ01000004.1"/>
</dbReference>
<dbReference type="Gene3D" id="2.40.30.170">
    <property type="match status" value="1"/>
</dbReference>
<dbReference type="Pfam" id="PF26002">
    <property type="entry name" value="Beta-barrel_AprE"/>
    <property type="match status" value="1"/>
</dbReference>
<keyword evidence="2" id="KW-1133">Transmembrane helix</keyword>
<dbReference type="Proteomes" id="UP000315971">
    <property type="component" value="Unassembled WGS sequence"/>
</dbReference>
<protein>
    <submittedName>
        <fullName evidence="4">HlyD family secretion protein</fullName>
    </submittedName>
</protein>
<keyword evidence="2" id="KW-0812">Transmembrane</keyword>
<feature type="coiled-coil region" evidence="1">
    <location>
        <begin position="187"/>
        <end position="236"/>
    </location>
</feature>
<evidence type="ECO:0000256" key="1">
    <source>
        <dbReference type="SAM" id="Coils"/>
    </source>
</evidence>
<gene>
    <name evidence="4" type="ORF">SAMN06265350_104316</name>
</gene>
<keyword evidence="2" id="KW-0472">Membrane</keyword>
<name>A0A521CS69_9SPHI</name>